<dbReference type="InterPro" id="IPR051599">
    <property type="entry name" value="Cell_Envelope_Assoc"/>
</dbReference>
<keyword evidence="4" id="KW-1185">Reference proteome</keyword>
<dbReference type="InterPro" id="IPR003848">
    <property type="entry name" value="DUF218"/>
</dbReference>
<dbReference type="OrthoDB" id="9809813at2"/>
<evidence type="ECO:0000259" key="2">
    <source>
        <dbReference type="Pfam" id="PF02698"/>
    </source>
</evidence>
<gene>
    <name evidence="3" type="ORF">W822_21410</name>
</gene>
<dbReference type="eggNOG" id="COG1434">
    <property type="taxonomic scope" value="Bacteria"/>
</dbReference>
<dbReference type="RefSeq" id="WP_024007195.1">
    <property type="nucleotide sequence ID" value="NZ_KI650983.1"/>
</dbReference>
<dbReference type="GO" id="GO:0005886">
    <property type="term" value="C:plasma membrane"/>
    <property type="evidence" value="ECO:0007669"/>
    <property type="project" value="TreeGrafter"/>
</dbReference>
<name>V8QK56_9BURK</name>
<evidence type="ECO:0000313" key="3">
    <source>
        <dbReference type="EMBL" id="ETF00331.1"/>
    </source>
</evidence>
<organism evidence="3 4">
    <name type="scientific">Advenella kashmirensis W13003</name>
    <dbReference type="NCBI Taxonomy" id="1424334"/>
    <lineage>
        <taxon>Bacteria</taxon>
        <taxon>Pseudomonadati</taxon>
        <taxon>Pseudomonadota</taxon>
        <taxon>Betaproteobacteria</taxon>
        <taxon>Burkholderiales</taxon>
        <taxon>Alcaligenaceae</taxon>
    </lineage>
</organism>
<keyword evidence="1" id="KW-0472">Membrane</keyword>
<dbReference type="STRING" id="1424334.W822_21410"/>
<dbReference type="AlphaFoldDB" id="V8QK56"/>
<dbReference type="PANTHER" id="PTHR30336">
    <property type="entry name" value="INNER MEMBRANE PROTEIN, PROBABLE PERMEASE"/>
    <property type="match status" value="1"/>
</dbReference>
<feature type="domain" description="DUF218" evidence="2">
    <location>
        <begin position="77"/>
        <end position="242"/>
    </location>
</feature>
<protein>
    <submittedName>
        <fullName evidence="3">Membrane protein</fullName>
    </submittedName>
</protein>
<dbReference type="Proteomes" id="UP000018733">
    <property type="component" value="Unassembled WGS sequence"/>
</dbReference>
<reference evidence="3 4" key="1">
    <citation type="journal article" date="2014" name="Genome Announc.">
        <title>Draft Genome Sequence of Advenella kashmirensis Strain W13003, a Polycyclic Aromatic Hydrocarbon-Degrading Bacterium.</title>
        <authorList>
            <person name="Wang X."/>
            <person name="Jin D."/>
            <person name="Zhou L."/>
            <person name="Wu L."/>
            <person name="An W."/>
            <person name="Zhao L."/>
        </authorList>
    </citation>
    <scope>NUCLEOTIDE SEQUENCE [LARGE SCALE GENOMIC DNA]</scope>
    <source>
        <strain evidence="3 4">W13003</strain>
    </source>
</reference>
<dbReference type="Pfam" id="PF02698">
    <property type="entry name" value="DUF218"/>
    <property type="match status" value="1"/>
</dbReference>
<dbReference type="Gene3D" id="3.40.50.620">
    <property type="entry name" value="HUPs"/>
    <property type="match status" value="1"/>
</dbReference>
<feature type="transmembrane region" description="Helical" evidence="1">
    <location>
        <begin position="37"/>
        <end position="61"/>
    </location>
</feature>
<dbReference type="GO" id="GO:0043164">
    <property type="term" value="P:Gram-negative-bacterium-type cell wall biogenesis"/>
    <property type="evidence" value="ECO:0007669"/>
    <property type="project" value="TreeGrafter"/>
</dbReference>
<comment type="caution">
    <text evidence="3">The sequence shown here is derived from an EMBL/GenBank/DDBJ whole genome shotgun (WGS) entry which is preliminary data.</text>
</comment>
<dbReference type="EMBL" id="AYXT01000014">
    <property type="protein sequence ID" value="ETF00331.1"/>
    <property type="molecule type" value="Genomic_DNA"/>
</dbReference>
<evidence type="ECO:0000256" key="1">
    <source>
        <dbReference type="SAM" id="Phobius"/>
    </source>
</evidence>
<evidence type="ECO:0000313" key="4">
    <source>
        <dbReference type="Proteomes" id="UP000018733"/>
    </source>
</evidence>
<feature type="transmembrane region" description="Helical" evidence="1">
    <location>
        <begin position="6"/>
        <end position="30"/>
    </location>
</feature>
<dbReference type="PANTHER" id="PTHR30336:SF4">
    <property type="entry name" value="ENVELOPE BIOGENESIS FACTOR ELYC"/>
    <property type="match status" value="1"/>
</dbReference>
<accession>V8QK56</accession>
<dbReference type="InterPro" id="IPR014729">
    <property type="entry name" value="Rossmann-like_a/b/a_fold"/>
</dbReference>
<dbReference type="GO" id="GO:0000270">
    <property type="term" value="P:peptidoglycan metabolic process"/>
    <property type="evidence" value="ECO:0007669"/>
    <property type="project" value="TreeGrafter"/>
</dbReference>
<dbReference type="CDD" id="cd06259">
    <property type="entry name" value="YdcF-like"/>
    <property type="match status" value="1"/>
</dbReference>
<dbReference type="PATRIC" id="fig|1424334.3.peg.4290"/>
<sequence length="252" mass="27603">MFSSLINLVVPLNLCIFLVIAGFVLCLLHFKRSGLSLIFAGILWVLLWSLPITSIIFGGILENSYPYKDASQYPEAQAIVVLGGATANNRVNWFEPLEPATKIARVDTAAELYSAHKAPRILVSGGALSGDVSEARGMAARLKTLGVPAEDIILENESRTTHENAELTVQELRDHQIQSILLVTSALHMPRSMASFSKFGLDVTAAPNPPQITVPDDKDFSLYIPNERALAGSRSVLKEYVGVLVYWLRGWL</sequence>
<keyword evidence="1" id="KW-1133">Transmembrane helix</keyword>
<dbReference type="HOGENOM" id="CLU_053514_1_1_4"/>
<proteinExistence type="predicted"/>
<keyword evidence="1" id="KW-0812">Transmembrane</keyword>